<protein>
    <recommendedName>
        <fullName evidence="3">Phage protein</fullName>
    </recommendedName>
</protein>
<dbReference type="Proteomes" id="UP000003175">
    <property type="component" value="Unassembled WGS sequence"/>
</dbReference>
<dbReference type="RefSeq" id="WP_006696215.1">
    <property type="nucleotide sequence ID" value="NZ_JH376858.1"/>
</dbReference>
<evidence type="ECO:0000313" key="2">
    <source>
        <dbReference type="Proteomes" id="UP000003175"/>
    </source>
</evidence>
<gene>
    <name evidence="1" type="ORF">HMPREF9432_00883</name>
</gene>
<evidence type="ECO:0008006" key="3">
    <source>
        <dbReference type="Google" id="ProtNLM"/>
    </source>
</evidence>
<dbReference type="EMBL" id="ADGH01000005">
    <property type="protein sequence ID" value="EHG25192.1"/>
    <property type="molecule type" value="Genomic_DNA"/>
</dbReference>
<name>A0ABN0DQL4_9FIRM</name>
<comment type="caution">
    <text evidence="1">The sequence shown here is derived from an EMBL/GenBank/DDBJ whole genome shotgun (WGS) entry which is preliminary data.</text>
</comment>
<evidence type="ECO:0000313" key="1">
    <source>
        <dbReference type="EMBL" id="EHG25192.1"/>
    </source>
</evidence>
<organism evidence="1 2">
    <name type="scientific">Selenomonas noxia F0398</name>
    <dbReference type="NCBI Taxonomy" id="702437"/>
    <lineage>
        <taxon>Bacteria</taxon>
        <taxon>Bacillati</taxon>
        <taxon>Bacillota</taxon>
        <taxon>Negativicutes</taxon>
        <taxon>Selenomonadales</taxon>
        <taxon>Selenomonadaceae</taxon>
        <taxon>Selenomonas</taxon>
    </lineage>
</organism>
<keyword evidence="2" id="KW-1185">Reference proteome</keyword>
<sequence length="108" mass="12359">MNKQEITKIIESKAAEYGLKLQENTMGWANESNHDSYIRIEVRKERDYDKTDWEARKVFWDIKANAGICQMGGNPTPEELLKAADEIARGARFTAAINSMELSCIENF</sequence>
<reference evidence="1 2" key="1">
    <citation type="submission" date="2011-08" db="EMBL/GenBank/DDBJ databases">
        <title>The Genome Sequence of Selenomonas noxia F0398.</title>
        <authorList>
            <consortium name="The Broad Institute Genome Sequencing Platform"/>
            <person name="Earl A."/>
            <person name="Ward D."/>
            <person name="Feldgarden M."/>
            <person name="Gevers D."/>
            <person name="Izard J."/>
            <person name="Ganesan A."/>
            <person name="Blanton J.M."/>
            <person name="Baranova O.V."/>
            <person name="Tanner A.C."/>
            <person name="Dewhirst F.E."/>
            <person name="Young S.K."/>
            <person name="Zeng Q."/>
            <person name="Gargeya S."/>
            <person name="Fitzgerald M."/>
            <person name="Haas B."/>
            <person name="Abouelleil A."/>
            <person name="Alvarado L."/>
            <person name="Arachchi H.M."/>
            <person name="Berlin A."/>
            <person name="Brown A."/>
            <person name="Chapman S.B."/>
            <person name="Chen Z."/>
            <person name="Dunbar C."/>
            <person name="Freedman E."/>
            <person name="Gearin G."/>
            <person name="Gellesch M."/>
            <person name="Goldberg J."/>
            <person name="Griggs A."/>
            <person name="Gujja S."/>
            <person name="Heiman D."/>
            <person name="Howarth C."/>
            <person name="Larson L."/>
            <person name="Lui A."/>
            <person name="MacDonald P.J.P."/>
            <person name="Montmayeur A."/>
            <person name="Murphy C."/>
            <person name="Neiman D."/>
            <person name="Pearson M."/>
            <person name="Priest M."/>
            <person name="Roberts A."/>
            <person name="Saif S."/>
            <person name="Shea T."/>
            <person name="Shenoy N."/>
            <person name="Sisk P."/>
            <person name="Stolte C."/>
            <person name="Sykes S."/>
            <person name="Wortman J."/>
            <person name="Nusbaum C."/>
            <person name="Birren B."/>
        </authorList>
    </citation>
    <scope>NUCLEOTIDE SEQUENCE [LARGE SCALE GENOMIC DNA]</scope>
    <source>
        <strain evidence="1 2">F0398</strain>
    </source>
</reference>
<proteinExistence type="predicted"/>
<accession>A0ABN0DQL4</accession>